<dbReference type="Pfam" id="PF08263">
    <property type="entry name" value="LRRNT_2"/>
    <property type="match status" value="1"/>
</dbReference>
<dbReference type="Gene3D" id="3.30.200.20">
    <property type="entry name" value="Phosphorylase Kinase, domain 1"/>
    <property type="match status" value="1"/>
</dbReference>
<dbReference type="OMA" id="RISNTSC"/>
<feature type="chain" id="PRO_5044576432" description="Protein kinase domain-containing protein" evidence="14">
    <location>
        <begin position="25"/>
        <end position="596"/>
    </location>
</feature>
<dbReference type="InterPro" id="IPR001611">
    <property type="entry name" value="Leu-rich_rpt"/>
</dbReference>
<dbReference type="InterPro" id="IPR017441">
    <property type="entry name" value="Protein_kinase_ATP_BS"/>
</dbReference>
<protein>
    <recommendedName>
        <fullName evidence="15">Protein kinase domain-containing protein</fullName>
    </recommendedName>
</protein>
<dbReference type="Gramene" id="Pp3c6_19200V3.4">
    <property type="protein sequence ID" value="Pp3c6_19200V3.4"/>
    <property type="gene ID" value="Pp3c6_19200"/>
</dbReference>
<keyword evidence="11 13" id="KW-0472">Membrane</keyword>
<organism evidence="16">
    <name type="scientific">Physcomitrium patens</name>
    <name type="common">Spreading-leaved earth moss</name>
    <name type="synonym">Physcomitrella patens</name>
    <dbReference type="NCBI Taxonomy" id="3218"/>
    <lineage>
        <taxon>Eukaryota</taxon>
        <taxon>Viridiplantae</taxon>
        <taxon>Streptophyta</taxon>
        <taxon>Embryophyta</taxon>
        <taxon>Bryophyta</taxon>
        <taxon>Bryophytina</taxon>
        <taxon>Bryopsida</taxon>
        <taxon>Funariidae</taxon>
        <taxon>Funariales</taxon>
        <taxon>Funariaceae</taxon>
        <taxon>Physcomitrium</taxon>
    </lineage>
</organism>
<dbReference type="Gene3D" id="1.10.510.10">
    <property type="entry name" value="Transferase(Phosphotransferase) domain 1"/>
    <property type="match status" value="1"/>
</dbReference>
<proteinExistence type="inferred from homology"/>
<dbReference type="SUPFAM" id="SSF56112">
    <property type="entry name" value="Protein kinase-like (PK-like)"/>
    <property type="match status" value="1"/>
</dbReference>
<dbReference type="FunFam" id="3.30.200.20:FF:000415">
    <property type="entry name" value="receptor-like serine/threonine-protein kinase NCRK"/>
    <property type="match status" value="1"/>
</dbReference>
<evidence type="ECO:0000256" key="14">
    <source>
        <dbReference type="SAM" id="SignalP"/>
    </source>
</evidence>
<accession>A0A2K1KGB4</accession>
<dbReference type="GO" id="GO:0005886">
    <property type="term" value="C:plasma membrane"/>
    <property type="evidence" value="ECO:0000318"/>
    <property type="project" value="GO_Central"/>
</dbReference>
<keyword evidence="4" id="KW-0808">Transferase</keyword>
<keyword evidence="6" id="KW-0677">Repeat</keyword>
<keyword evidence="14" id="KW-0732">Signal</keyword>
<evidence type="ECO:0000313" key="16">
    <source>
        <dbReference type="EMBL" id="PNR52808.1"/>
    </source>
</evidence>
<sequence>MPGRLWHLLLVIPALLSLYQAAVSATPQEAAVLTQLKDIWSVGTNKVSRWNESVDPCDGPWPGITCALKDAITFPKKCRISNTSCKVISLDLSNSNLTGKIPFILGGLSNLLSLDLHGNQLLGEVATQLFDGFPDIRHVDCSYNYFNDTIPITDRADIKNSSWEHNCFFEYGGCRLLPNMRSLSECQNMTELDLRTCPSWVQQNPIVLYILVGVIPFSVILFTFLIVMFCCWRRQSKNRMIKSKISSSKIQSVECRVFTYQELEEATNKFHDNRLLGCGGSGSVYQGRFANGSCMVVKQLVKARDCGDAEFWKEVLTVGTIQHPNVLPLRGYCKESRGRERLLVYEYMSNGSVLDALLSNDIYLLPWSRRYSIALGTACGLEYLHEHCTPRIIHKDLKPSNILLDRNFTARVGDFGLAKIGLFEQTHVGAQMFVDPDYTLTGKLTDKSDVFSFGMLLLVLIKGRQVLETPGKAQLFSCIQVLAKADDPSELVDPRLRGVFDMKQVILCAQIALLCTRILPDLRPTMGEIRRILDGTASIPLTTSMINSPNSSSRGSFVSECPTPSIGSCYGHRAGSFISDCYNMSTNSRHGGAGSI</sequence>
<dbReference type="OrthoDB" id="4062651at2759"/>
<evidence type="ECO:0000256" key="8">
    <source>
        <dbReference type="ARBA" id="ARBA00022777"/>
    </source>
</evidence>
<evidence type="ECO:0000256" key="3">
    <source>
        <dbReference type="ARBA" id="ARBA00022614"/>
    </source>
</evidence>
<dbReference type="Gene3D" id="3.80.10.10">
    <property type="entry name" value="Ribonuclease Inhibitor"/>
    <property type="match status" value="1"/>
</dbReference>
<dbReference type="Gramene" id="Pp3c6_19200V3.2">
    <property type="protein sequence ID" value="Pp3c6_19200V3.2"/>
    <property type="gene ID" value="Pp3c6_19200"/>
</dbReference>
<dbReference type="STRING" id="3218.A0A2K1KGB4"/>
<keyword evidence="18" id="KW-1185">Reference proteome</keyword>
<gene>
    <name evidence="17" type="primary">LOC112283484</name>
    <name evidence="16" type="ORF">PHYPA_009183</name>
</gene>
<dbReference type="EnsemblPlants" id="Pp3c6_19200V3.4">
    <property type="protein sequence ID" value="Pp3c6_19200V3.4"/>
    <property type="gene ID" value="Pp3c6_19200"/>
</dbReference>
<dbReference type="EnsemblPlants" id="Pp3c6_19200V3.1">
    <property type="protein sequence ID" value="Pp3c6_19200V3.1"/>
    <property type="gene ID" value="Pp3c6_19200"/>
</dbReference>
<dbReference type="InterPro" id="IPR032675">
    <property type="entry name" value="LRR_dom_sf"/>
</dbReference>
<dbReference type="RefSeq" id="XP_024377949.1">
    <property type="nucleotide sequence ID" value="XM_024522181.2"/>
</dbReference>
<dbReference type="Gramene" id="Pp3c6_19200V3.1">
    <property type="protein sequence ID" value="Pp3c6_19200V3.1"/>
    <property type="gene ID" value="Pp3c6_19200"/>
</dbReference>
<feature type="binding site" evidence="12">
    <location>
        <position position="298"/>
    </location>
    <ligand>
        <name>ATP</name>
        <dbReference type="ChEBI" id="CHEBI:30616"/>
    </ligand>
</feature>
<evidence type="ECO:0000313" key="17">
    <source>
        <dbReference type="EnsemblPlants" id="Pp3c6_19200V3.1"/>
    </source>
</evidence>
<dbReference type="Pfam" id="PF00069">
    <property type="entry name" value="Pkinase"/>
    <property type="match status" value="1"/>
</dbReference>
<evidence type="ECO:0000256" key="12">
    <source>
        <dbReference type="PROSITE-ProRule" id="PRU10141"/>
    </source>
</evidence>
<evidence type="ECO:0000256" key="10">
    <source>
        <dbReference type="ARBA" id="ARBA00022989"/>
    </source>
</evidence>
<dbReference type="PROSITE" id="PS50011">
    <property type="entry name" value="PROTEIN_KINASE_DOM"/>
    <property type="match status" value="1"/>
</dbReference>
<dbReference type="InterPro" id="IPR000719">
    <property type="entry name" value="Prot_kinase_dom"/>
</dbReference>
<dbReference type="GO" id="GO:0007165">
    <property type="term" value="P:signal transduction"/>
    <property type="evidence" value="ECO:0000318"/>
    <property type="project" value="GO_Central"/>
</dbReference>
<evidence type="ECO:0000256" key="11">
    <source>
        <dbReference type="ARBA" id="ARBA00023136"/>
    </source>
</evidence>
<dbReference type="SMART" id="SM00220">
    <property type="entry name" value="S_TKc"/>
    <property type="match status" value="1"/>
</dbReference>
<dbReference type="PROSITE" id="PS00107">
    <property type="entry name" value="PROTEIN_KINASE_ATP"/>
    <property type="match status" value="1"/>
</dbReference>
<dbReference type="PANTHER" id="PTHR48006">
    <property type="entry name" value="LEUCINE-RICH REPEAT-CONTAINING PROTEIN DDB_G0281931-RELATED"/>
    <property type="match status" value="1"/>
</dbReference>
<dbReference type="EMBL" id="ABEU02000006">
    <property type="protein sequence ID" value="PNR52808.1"/>
    <property type="molecule type" value="Genomic_DNA"/>
</dbReference>
<reference evidence="17" key="3">
    <citation type="submission" date="2020-12" db="UniProtKB">
        <authorList>
            <consortium name="EnsemblPlants"/>
        </authorList>
    </citation>
    <scope>IDENTIFICATION</scope>
</reference>
<name>A0A2K1KGB4_PHYPA</name>
<dbReference type="InterPro" id="IPR013210">
    <property type="entry name" value="LRR_N_plant-typ"/>
</dbReference>
<dbReference type="Gramene" id="Pp3c6_19200V3.3">
    <property type="protein sequence ID" value="Pp3c6_19200V3.3"/>
    <property type="gene ID" value="Pp3c6_19200"/>
</dbReference>
<dbReference type="PaxDb" id="3218-PP1S14_186V6.1"/>
<dbReference type="SUPFAM" id="SSF52058">
    <property type="entry name" value="L domain-like"/>
    <property type="match status" value="1"/>
</dbReference>
<dbReference type="Gramene" id="Pp3c6_19200V3.5">
    <property type="protein sequence ID" value="Pp3c6_19200V3.5"/>
    <property type="gene ID" value="Pp3c6_19200"/>
</dbReference>
<evidence type="ECO:0000256" key="5">
    <source>
        <dbReference type="ARBA" id="ARBA00022692"/>
    </source>
</evidence>
<evidence type="ECO:0000256" key="6">
    <source>
        <dbReference type="ARBA" id="ARBA00022737"/>
    </source>
</evidence>
<dbReference type="InterPro" id="IPR051824">
    <property type="entry name" value="LRR_Rcpt-Like_S/T_Kinase"/>
</dbReference>
<evidence type="ECO:0000256" key="2">
    <source>
        <dbReference type="ARBA" id="ARBA00008684"/>
    </source>
</evidence>
<keyword evidence="5 13" id="KW-0812">Transmembrane</keyword>
<keyword evidence="3" id="KW-0433">Leucine-rich repeat</keyword>
<keyword evidence="9 12" id="KW-0067">ATP-binding</keyword>
<dbReference type="PANTHER" id="PTHR48006:SF84">
    <property type="entry name" value="REPEAT TRANSMEMBRANE PROTEIN KINASE, PUTATIVE, EXPRESSED-RELATED"/>
    <property type="match status" value="1"/>
</dbReference>
<keyword evidence="10 13" id="KW-1133">Transmembrane helix</keyword>
<dbReference type="EnsemblPlants" id="Pp3c6_19200V3.5">
    <property type="protein sequence ID" value="Pp3c6_19200V3.5"/>
    <property type="gene ID" value="Pp3c6_19200"/>
</dbReference>
<reference evidence="16 18" key="1">
    <citation type="journal article" date="2008" name="Science">
        <title>The Physcomitrella genome reveals evolutionary insights into the conquest of land by plants.</title>
        <authorList>
            <person name="Rensing S."/>
            <person name="Lang D."/>
            <person name="Zimmer A."/>
            <person name="Terry A."/>
            <person name="Salamov A."/>
            <person name="Shapiro H."/>
            <person name="Nishiyama T."/>
            <person name="Perroud P.-F."/>
            <person name="Lindquist E."/>
            <person name="Kamisugi Y."/>
            <person name="Tanahashi T."/>
            <person name="Sakakibara K."/>
            <person name="Fujita T."/>
            <person name="Oishi K."/>
            <person name="Shin-I T."/>
            <person name="Kuroki Y."/>
            <person name="Toyoda A."/>
            <person name="Suzuki Y."/>
            <person name="Hashimoto A."/>
            <person name="Yamaguchi K."/>
            <person name="Sugano A."/>
            <person name="Kohara Y."/>
            <person name="Fujiyama A."/>
            <person name="Anterola A."/>
            <person name="Aoki S."/>
            <person name="Ashton N."/>
            <person name="Barbazuk W.B."/>
            <person name="Barker E."/>
            <person name="Bennetzen J."/>
            <person name="Bezanilla M."/>
            <person name="Blankenship R."/>
            <person name="Cho S.H."/>
            <person name="Dutcher S."/>
            <person name="Estelle M."/>
            <person name="Fawcett J.A."/>
            <person name="Gundlach H."/>
            <person name="Hanada K."/>
            <person name="Heyl A."/>
            <person name="Hicks K.A."/>
            <person name="Hugh J."/>
            <person name="Lohr M."/>
            <person name="Mayer K."/>
            <person name="Melkozernov A."/>
            <person name="Murata T."/>
            <person name="Nelson D."/>
            <person name="Pils B."/>
            <person name="Prigge M."/>
            <person name="Reiss B."/>
            <person name="Renner T."/>
            <person name="Rombauts S."/>
            <person name="Rushton P."/>
            <person name="Sanderfoot A."/>
            <person name="Schween G."/>
            <person name="Shiu S.-H."/>
            <person name="Stueber K."/>
            <person name="Theodoulou F.L."/>
            <person name="Tu H."/>
            <person name="Van de Peer Y."/>
            <person name="Verrier P.J."/>
            <person name="Waters E."/>
            <person name="Wood A."/>
            <person name="Yang L."/>
            <person name="Cove D."/>
            <person name="Cuming A."/>
            <person name="Hasebe M."/>
            <person name="Lucas S."/>
            <person name="Mishler D.B."/>
            <person name="Reski R."/>
            <person name="Grigoriev I."/>
            <person name="Quatrano R.S."/>
            <person name="Boore J.L."/>
        </authorList>
    </citation>
    <scope>NUCLEOTIDE SEQUENCE [LARGE SCALE GENOMIC DNA]</scope>
    <source>
        <strain evidence="17 18">cv. Gransden 2004</strain>
    </source>
</reference>
<feature type="signal peptide" evidence="14">
    <location>
        <begin position="1"/>
        <end position="24"/>
    </location>
</feature>
<feature type="transmembrane region" description="Helical" evidence="13">
    <location>
        <begin position="206"/>
        <end position="232"/>
    </location>
</feature>
<evidence type="ECO:0000256" key="7">
    <source>
        <dbReference type="ARBA" id="ARBA00022741"/>
    </source>
</evidence>
<evidence type="ECO:0000256" key="13">
    <source>
        <dbReference type="SAM" id="Phobius"/>
    </source>
</evidence>
<dbReference type="InterPro" id="IPR008271">
    <property type="entry name" value="Ser/Thr_kinase_AS"/>
</dbReference>
<comment type="similarity">
    <text evidence="2">Belongs to the protein kinase superfamily. Ser/Thr protein kinase family.</text>
</comment>
<evidence type="ECO:0000313" key="18">
    <source>
        <dbReference type="Proteomes" id="UP000006727"/>
    </source>
</evidence>
<dbReference type="FunFam" id="1.10.510.10:FF:002234">
    <property type="match status" value="1"/>
</dbReference>
<comment type="subcellular location">
    <subcellularLocation>
        <location evidence="1">Membrane</location>
    </subcellularLocation>
</comment>
<dbReference type="Proteomes" id="UP000006727">
    <property type="component" value="Chromosome 6"/>
</dbReference>
<dbReference type="InterPro" id="IPR011009">
    <property type="entry name" value="Kinase-like_dom_sf"/>
</dbReference>
<dbReference type="GO" id="GO:0004672">
    <property type="term" value="F:protein kinase activity"/>
    <property type="evidence" value="ECO:0000318"/>
    <property type="project" value="GO_Central"/>
</dbReference>
<feature type="domain" description="Protein kinase" evidence="15">
    <location>
        <begin position="270"/>
        <end position="596"/>
    </location>
</feature>
<dbReference type="GO" id="GO:0005524">
    <property type="term" value="F:ATP binding"/>
    <property type="evidence" value="ECO:0007669"/>
    <property type="project" value="UniProtKB-UniRule"/>
</dbReference>
<evidence type="ECO:0000256" key="4">
    <source>
        <dbReference type="ARBA" id="ARBA00022679"/>
    </source>
</evidence>
<reference evidence="16 18" key="2">
    <citation type="journal article" date="2018" name="Plant J.">
        <title>The Physcomitrella patens chromosome-scale assembly reveals moss genome structure and evolution.</title>
        <authorList>
            <person name="Lang D."/>
            <person name="Ullrich K.K."/>
            <person name="Murat F."/>
            <person name="Fuchs J."/>
            <person name="Jenkins J."/>
            <person name="Haas F.B."/>
            <person name="Piednoel M."/>
            <person name="Gundlach H."/>
            <person name="Van Bel M."/>
            <person name="Meyberg R."/>
            <person name="Vives C."/>
            <person name="Morata J."/>
            <person name="Symeonidi A."/>
            <person name="Hiss M."/>
            <person name="Muchero W."/>
            <person name="Kamisugi Y."/>
            <person name="Saleh O."/>
            <person name="Blanc G."/>
            <person name="Decker E.L."/>
            <person name="van Gessel N."/>
            <person name="Grimwood J."/>
            <person name="Hayes R.D."/>
            <person name="Graham S.W."/>
            <person name="Gunter L.E."/>
            <person name="McDaniel S.F."/>
            <person name="Hoernstein S.N.W."/>
            <person name="Larsson A."/>
            <person name="Li F.W."/>
            <person name="Perroud P.F."/>
            <person name="Phillips J."/>
            <person name="Ranjan P."/>
            <person name="Rokshar D.S."/>
            <person name="Rothfels C.J."/>
            <person name="Schneider L."/>
            <person name="Shu S."/>
            <person name="Stevenson D.W."/>
            <person name="Thummler F."/>
            <person name="Tillich M."/>
            <person name="Villarreal Aguilar J.C."/>
            <person name="Widiez T."/>
            <person name="Wong G.K."/>
            <person name="Wymore A."/>
            <person name="Zhang Y."/>
            <person name="Zimmer A.D."/>
            <person name="Quatrano R.S."/>
            <person name="Mayer K.F.X."/>
            <person name="Goodstein D."/>
            <person name="Casacuberta J.M."/>
            <person name="Vandepoele K."/>
            <person name="Reski R."/>
            <person name="Cuming A.C."/>
            <person name="Tuskan G.A."/>
            <person name="Maumus F."/>
            <person name="Salse J."/>
            <person name="Schmutz J."/>
            <person name="Rensing S.A."/>
        </authorList>
    </citation>
    <scope>NUCLEOTIDE SEQUENCE [LARGE SCALE GENOMIC DNA]</scope>
    <source>
        <strain evidence="17 18">cv. Gransden 2004</strain>
    </source>
</reference>
<dbReference type="GeneID" id="112283484"/>
<keyword evidence="7 12" id="KW-0547">Nucleotide-binding</keyword>
<evidence type="ECO:0000256" key="1">
    <source>
        <dbReference type="ARBA" id="ARBA00004370"/>
    </source>
</evidence>
<keyword evidence="8" id="KW-0418">Kinase</keyword>
<dbReference type="PROSITE" id="PS00108">
    <property type="entry name" value="PROTEIN_KINASE_ST"/>
    <property type="match status" value="1"/>
</dbReference>
<evidence type="ECO:0000259" key="15">
    <source>
        <dbReference type="PROSITE" id="PS50011"/>
    </source>
</evidence>
<dbReference type="EnsemblPlants" id="Pp3c6_19200V3.3">
    <property type="protein sequence ID" value="Pp3c6_19200V3.3"/>
    <property type="gene ID" value="Pp3c6_19200"/>
</dbReference>
<dbReference type="AlphaFoldDB" id="A0A2K1KGB4"/>
<evidence type="ECO:0000256" key="9">
    <source>
        <dbReference type="ARBA" id="ARBA00022840"/>
    </source>
</evidence>
<dbReference type="EnsemblPlants" id="Pp3c6_19200V3.2">
    <property type="protein sequence ID" value="Pp3c6_19200V3.2"/>
    <property type="gene ID" value="Pp3c6_19200"/>
</dbReference>
<dbReference type="Pfam" id="PF00560">
    <property type="entry name" value="LRR_1"/>
    <property type="match status" value="1"/>
</dbReference>